<dbReference type="RefSeq" id="XP_009551717.1">
    <property type="nucleotide sequence ID" value="XM_009553422.1"/>
</dbReference>
<reference evidence="1 2" key="1">
    <citation type="journal article" date="2012" name="New Phytol.">
        <title>Insight into trade-off between wood decay and parasitism from the genome of a fungal forest pathogen.</title>
        <authorList>
            <person name="Olson A."/>
            <person name="Aerts A."/>
            <person name="Asiegbu F."/>
            <person name="Belbahri L."/>
            <person name="Bouzid O."/>
            <person name="Broberg A."/>
            <person name="Canback B."/>
            <person name="Coutinho P.M."/>
            <person name="Cullen D."/>
            <person name="Dalman K."/>
            <person name="Deflorio G."/>
            <person name="van Diepen L.T."/>
            <person name="Dunand C."/>
            <person name="Duplessis S."/>
            <person name="Durling M."/>
            <person name="Gonthier P."/>
            <person name="Grimwood J."/>
            <person name="Fossdal C.G."/>
            <person name="Hansson D."/>
            <person name="Henrissat B."/>
            <person name="Hietala A."/>
            <person name="Himmelstrand K."/>
            <person name="Hoffmeister D."/>
            <person name="Hogberg N."/>
            <person name="James T.Y."/>
            <person name="Karlsson M."/>
            <person name="Kohler A."/>
            <person name="Kues U."/>
            <person name="Lee Y.H."/>
            <person name="Lin Y.C."/>
            <person name="Lind M."/>
            <person name="Lindquist E."/>
            <person name="Lombard V."/>
            <person name="Lucas S."/>
            <person name="Lunden K."/>
            <person name="Morin E."/>
            <person name="Murat C."/>
            <person name="Park J."/>
            <person name="Raffaello T."/>
            <person name="Rouze P."/>
            <person name="Salamov A."/>
            <person name="Schmutz J."/>
            <person name="Solheim H."/>
            <person name="Stahlberg J."/>
            <person name="Velez H."/>
            <person name="de Vries R.P."/>
            <person name="Wiebenga A."/>
            <person name="Woodward S."/>
            <person name="Yakovlev I."/>
            <person name="Garbelotto M."/>
            <person name="Martin F."/>
            <person name="Grigoriev I.V."/>
            <person name="Stenlid J."/>
        </authorList>
    </citation>
    <scope>NUCLEOTIDE SEQUENCE [LARGE SCALE GENOMIC DNA]</scope>
    <source>
        <strain evidence="1 2">TC 32-1</strain>
    </source>
</reference>
<dbReference type="AlphaFoldDB" id="W4JUU6"/>
<organism evidence="1 2">
    <name type="scientific">Heterobasidion irregulare (strain TC 32-1)</name>
    <dbReference type="NCBI Taxonomy" id="747525"/>
    <lineage>
        <taxon>Eukaryota</taxon>
        <taxon>Fungi</taxon>
        <taxon>Dikarya</taxon>
        <taxon>Basidiomycota</taxon>
        <taxon>Agaricomycotina</taxon>
        <taxon>Agaricomycetes</taxon>
        <taxon>Russulales</taxon>
        <taxon>Bondarzewiaceae</taxon>
        <taxon>Heterobasidion</taxon>
        <taxon>Heterobasidion annosum species complex</taxon>
    </lineage>
</organism>
<dbReference type="GeneID" id="20676607"/>
<dbReference type="Proteomes" id="UP000030671">
    <property type="component" value="Unassembled WGS sequence"/>
</dbReference>
<dbReference type="KEGG" id="hir:HETIRDRAFT_455289"/>
<dbReference type="HOGENOM" id="CLU_1660996_0_0_1"/>
<proteinExistence type="predicted"/>
<gene>
    <name evidence="1" type="ORF">HETIRDRAFT_455289</name>
</gene>
<keyword evidence="2" id="KW-1185">Reference proteome</keyword>
<accession>W4JUU6</accession>
<protein>
    <submittedName>
        <fullName evidence="1">Uncharacterized protein</fullName>
    </submittedName>
</protein>
<evidence type="ECO:0000313" key="1">
    <source>
        <dbReference type="EMBL" id="ETW76850.1"/>
    </source>
</evidence>
<sequence length="159" mass="17909">MSSRLGISSQLRAAPTMRRWYRAWQAQASCMASAGIMHSKHEHRAWRARALVCSSARLLVCPSARLPVYDFRAMRVSRDRLVALYHSAHSGRRVKFADAACFTHHRDAKMLSPLAAPLGTARAIDLKLGAPQQPAASTDRCCAVMLRFFNDRRDALFRR</sequence>
<name>W4JUU6_HETIT</name>
<dbReference type="InParanoid" id="W4JUU6"/>
<evidence type="ECO:0000313" key="2">
    <source>
        <dbReference type="Proteomes" id="UP000030671"/>
    </source>
</evidence>
<dbReference type="EMBL" id="KI925464">
    <property type="protein sequence ID" value="ETW76850.1"/>
    <property type="molecule type" value="Genomic_DNA"/>
</dbReference>